<sequence length="84" mass="9260">MRSLWFHRNLFAWQSKNASTAHILAFSVSFMQDWNDPGAVSGVGGSCWSKPPVEWVKCNINATLFREANAAGWSAVVRDAKGSC</sequence>
<accession>A0A5D2DLT0</accession>
<evidence type="ECO:0000313" key="2">
    <source>
        <dbReference type="Proteomes" id="UP000323506"/>
    </source>
</evidence>
<dbReference type="AlphaFoldDB" id="A0A5D2DLT0"/>
<dbReference type="EMBL" id="CM017701">
    <property type="protein sequence ID" value="TYG82001.1"/>
    <property type="molecule type" value="Genomic_DNA"/>
</dbReference>
<gene>
    <name evidence="1" type="ORF">ES288_D01G051400v1</name>
</gene>
<name>A0A5D2DLT0_GOSDA</name>
<protein>
    <submittedName>
        <fullName evidence="1">Uncharacterized protein</fullName>
    </submittedName>
</protein>
<organism evidence="1 2">
    <name type="scientific">Gossypium darwinii</name>
    <name type="common">Darwin's cotton</name>
    <name type="synonym">Gossypium barbadense var. darwinii</name>
    <dbReference type="NCBI Taxonomy" id="34276"/>
    <lineage>
        <taxon>Eukaryota</taxon>
        <taxon>Viridiplantae</taxon>
        <taxon>Streptophyta</taxon>
        <taxon>Embryophyta</taxon>
        <taxon>Tracheophyta</taxon>
        <taxon>Spermatophyta</taxon>
        <taxon>Magnoliopsida</taxon>
        <taxon>eudicotyledons</taxon>
        <taxon>Gunneridae</taxon>
        <taxon>Pentapetalae</taxon>
        <taxon>rosids</taxon>
        <taxon>malvids</taxon>
        <taxon>Malvales</taxon>
        <taxon>Malvaceae</taxon>
        <taxon>Malvoideae</taxon>
        <taxon>Gossypium</taxon>
    </lineage>
</organism>
<dbReference type="Proteomes" id="UP000323506">
    <property type="component" value="Chromosome D01"/>
</dbReference>
<keyword evidence="2" id="KW-1185">Reference proteome</keyword>
<reference evidence="1 2" key="1">
    <citation type="submission" date="2019-06" db="EMBL/GenBank/DDBJ databases">
        <title>WGS assembly of Gossypium darwinii.</title>
        <authorList>
            <person name="Chen Z.J."/>
            <person name="Sreedasyam A."/>
            <person name="Ando A."/>
            <person name="Song Q."/>
            <person name="De L."/>
            <person name="Hulse-Kemp A."/>
            <person name="Ding M."/>
            <person name="Ye W."/>
            <person name="Kirkbride R."/>
            <person name="Jenkins J."/>
            <person name="Plott C."/>
            <person name="Lovell J."/>
            <person name="Lin Y.-M."/>
            <person name="Vaughn R."/>
            <person name="Liu B."/>
            <person name="Li W."/>
            <person name="Simpson S."/>
            <person name="Scheffler B."/>
            <person name="Saski C."/>
            <person name="Grover C."/>
            <person name="Hu G."/>
            <person name="Conover J."/>
            <person name="Carlson J."/>
            <person name="Shu S."/>
            <person name="Boston L."/>
            <person name="Williams M."/>
            <person name="Peterson D."/>
            <person name="Mcgee K."/>
            <person name="Jones D."/>
            <person name="Wendel J."/>
            <person name="Stelly D."/>
            <person name="Grimwood J."/>
            <person name="Schmutz J."/>
        </authorList>
    </citation>
    <scope>NUCLEOTIDE SEQUENCE [LARGE SCALE GENOMIC DNA]</scope>
    <source>
        <strain evidence="1">1808015.09</strain>
    </source>
</reference>
<proteinExistence type="predicted"/>
<evidence type="ECO:0000313" key="1">
    <source>
        <dbReference type="EMBL" id="TYG82001.1"/>
    </source>
</evidence>